<evidence type="ECO:0000256" key="3">
    <source>
        <dbReference type="ARBA" id="ARBA00008663"/>
    </source>
</evidence>
<comment type="similarity">
    <text evidence="3">Belongs to the pyruvate kinase family.</text>
</comment>
<dbReference type="InterPro" id="IPR001697">
    <property type="entry name" value="Pyr_Knase"/>
</dbReference>
<dbReference type="PANTHER" id="PTHR11817">
    <property type="entry name" value="PYRUVATE KINASE"/>
    <property type="match status" value="1"/>
</dbReference>
<dbReference type="EMBL" id="JAYKXN010000006">
    <property type="protein sequence ID" value="KAK7278208.1"/>
    <property type="molecule type" value="Genomic_DNA"/>
</dbReference>
<dbReference type="GO" id="GO:0016301">
    <property type="term" value="F:kinase activity"/>
    <property type="evidence" value="ECO:0007669"/>
    <property type="project" value="UniProtKB-KW"/>
</dbReference>
<gene>
    <name evidence="14" type="ORF">RJT34_23233</name>
</gene>
<comment type="cofactor">
    <cofactor evidence="1">
        <name>K(+)</name>
        <dbReference type="ChEBI" id="CHEBI:29103"/>
    </cofactor>
</comment>
<keyword evidence="10" id="KW-0460">Magnesium</keyword>
<dbReference type="GO" id="GO:0004743">
    <property type="term" value="F:pyruvate kinase activity"/>
    <property type="evidence" value="ECO:0007669"/>
    <property type="project" value="UniProtKB-EC"/>
</dbReference>
<dbReference type="GO" id="GO:0030955">
    <property type="term" value="F:potassium ion binding"/>
    <property type="evidence" value="ECO:0007669"/>
    <property type="project" value="InterPro"/>
</dbReference>
<evidence type="ECO:0000256" key="5">
    <source>
        <dbReference type="ARBA" id="ARBA00022679"/>
    </source>
</evidence>
<evidence type="ECO:0000256" key="2">
    <source>
        <dbReference type="ARBA" id="ARBA00004997"/>
    </source>
</evidence>
<dbReference type="EC" id="2.7.1.40" evidence="4"/>
<keyword evidence="15" id="KW-1185">Reference proteome</keyword>
<evidence type="ECO:0000313" key="15">
    <source>
        <dbReference type="Proteomes" id="UP001359559"/>
    </source>
</evidence>
<dbReference type="SUPFAM" id="SSF51621">
    <property type="entry name" value="Phosphoenolpyruvate/pyruvate domain"/>
    <property type="match status" value="1"/>
</dbReference>
<dbReference type="GO" id="GO:0005524">
    <property type="term" value="F:ATP binding"/>
    <property type="evidence" value="ECO:0007669"/>
    <property type="project" value="UniProtKB-KW"/>
</dbReference>
<keyword evidence="6" id="KW-0479">Metal-binding</keyword>
<keyword evidence="11" id="KW-0324">Glycolysis</keyword>
<sequence>MDVFVTGPHSSTTSQQECDSVSGIYLGLWLLPVEKKPETKIVHILIATLRSTPMVEKLRRVGMNVARLNFSHGSHEYQQETLDSLCLVLLDTKGPEI</sequence>
<reference evidence="14 15" key="1">
    <citation type="submission" date="2024-01" db="EMBL/GenBank/DDBJ databases">
        <title>The genomes of 5 underutilized Papilionoideae crops provide insights into root nodulation and disease resistance.</title>
        <authorList>
            <person name="Yuan L."/>
        </authorList>
    </citation>
    <scope>NUCLEOTIDE SEQUENCE [LARGE SCALE GENOMIC DNA]</scope>
    <source>
        <strain evidence="14">LY-2023</strain>
        <tissue evidence="14">Leaf</tissue>
    </source>
</reference>
<evidence type="ECO:0000256" key="11">
    <source>
        <dbReference type="ARBA" id="ARBA00023152"/>
    </source>
</evidence>
<organism evidence="14 15">
    <name type="scientific">Clitoria ternatea</name>
    <name type="common">Butterfly pea</name>
    <dbReference type="NCBI Taxonomy" id="43366"/>
    <lineage>
        <taxon>Eukaryota</taxon>
        <taxon>Viridiplantae</taxon>
        <taxon>Streptophyta</taxon>
        <taxon>Embryophyta</taxon>
        <taxon>Tracheophyta</taxon>
        <taxon>Spermatophyta</taxon>
        <taxon>Magnoliopsida</taxon>
        <taxon>eudicotyledons</taxon>
        <taxon>Gunneridae</taxon>
        <taxon>Pentapetalae</taxon>
        <taxon>rosids</taxon>
        <taxon>fabids</taxon>
        <taxon>Fabales</taxon>
        <taxon>Fabaceae</taxon>
        <taxon>Papilionoideae</taxon>
        <taxon>50 kb inversion clade</taxon>
        <taxon>NPAAA clade</taxon>
        <taxon>indigoferoid/millettioid clade</taxon>
        <taxon>Phaseoleae</taxon>
        <taxon>Clitoria</taxon>
    </lineage>
</organism>
<evidence type="ECO:0000256" key="1">
    <source>
        <dbReference type="ARBA" id="ARBA00001958"/>
    </source>
</evidence>
<keyword evidence="12" id="KW-0670">Pyruvate</keyword>
<dbReference type="InterPro" id="IPR015793">
    <property type="entry name" value="Pyrv_Knase_brl"/>
</dbReference>
<evidence type="ECO:0000313" key="14">
    <source>
        <dbReference type="EMBL" id="KAK7278208.1"/>
    </source>
</evidence>
<dbReference type="InterPro" id="IPR015813">
    <property type="entry name" value="Pyrv/PenolPyrv_kinase-like_dom"/>
</dbReference>
<evidence type="ECO:0000259" key="13">
    <source>
        <dbReference type="Pfam" id="PF00224"/>
    </source>
</evidence>
<dbReference type="Gene3D" id="3.20.20.60">
    <property type="entry name" value="Phosphoenolpyruvate-binding domains"/>
    <property type="match status" value="1"/>
</dbReference>
<keyword evidence="7" id="KW-0547">Nucleotide-binding</keyword>
<evidence type="ECO:0000256" key="6">
    <source>
        <dbReference type="ARBA" id="ARBA00022723"/>
    </source>
</evidence>
<keyword evidence="9" id="KW-0067">ATP-binding</keyword>
<evidence type="ECO:0000256" key="7">
    <source>
        <dbReference type="ARBA" id="ARBA00022741"/>
    </source>
</evidence>
<protein>
    <recommendedName>
        <fullName evidence="4">pyruvate kinase</fullName>
        <ecNumber evidence="4">2.7.1.40</ecNumber>
    </recommendedName>
</protein>
<evidence type="ECO:0000256" key="4">
    <source>
        <dbReference type="ARBA" id="ARBA00012142"/>
    </source>
</evidence>
<evidence type="ECO:0000256" key="9">
    <source>
        <dbReference type="ARBA" id="ARBA00022840"/>
    </source>
</evidence>
<dbReference type="InterPro" id="IPR040442">
    <property type="entry name" value="Pyrv_kinase-like_dom_sf"/>
</dbReference>
<dbReference type="Proteomes" id="UP001359559">
    <property type="component" value="Unassembled WGS sequence"/>
</dbReference>
<comment type="caution">
    <text evidence="14">The sequence shown here is derived from an EMBL/GenBank/DDBJ whole genome shotgun (WGS) entry which is preliminary data.</text>
</comment>
<keyword evidence="5" id="KW-0808">Transferase</keyword>
<dbReference type="Pfam" id="PF00224">
    <property type="entry name" value="PK"/>
    <property type="match status" value="1"/>
</dbReference>
<evidence type="ECO:0000256" key="10">
    <source>
        <dbReference type="ARBA" id="ARBA00022842"/>
    </source>
</evidence>
<evidence type="ECO:0000256" key="12">
    <source>
        <dbReference type="ARBA" id="ARBA00023317"/>
    </source>
</evidence>
<accession>A0AAN9FU91</accession>
<feature type="domain" description="Pyruvate kinase barrel" evidence="13">
    <location>
        <begin position="38"/>
        <end position="97"/>
    </location>
</feature>
<dbReference type="AlphaFoldDB" id="A0AAN9FU91"/>
<evidence type="ECO:0000256" key="8">
    <source>
        <dbReference type="ARBA" id="ARBA00022777"/>
    </source>
</evidence>
<comment type="pathway">
    <text evidence="2">Carbohydrate degradation; glycolysis; pyruvate from D-glyceraldehyde 3-phosphate: step 5/5.</text>
</comment>
<dbReference type="GO" id="GO:0000287">
    <property type="term" value="F:magnesium ion binding"/>
    <property type="evidence" value="ECO:0007669"/>
    <property type="project" value="InterPro"/>
</dbReference>
<name>A0AAN9FU91_CLITE</name>
<proteinExistence type="inferred from homology"/>
<keyword evidence="8" id="KW-0418">Kinase</keyword>